<gene>
    <name evidence="2" type="ORF">E2C01_069696</name>
</gene>
<protein>
    <submittedName>
        <fullName evidence="2">Uncharacterized protein</fullName>
    </submittedName>
</protein>
<evidence type="ECO:0000313" key="2">
    <source>
        <dbReference type="EMBL" id="MPC75310.1"/>
    </source>
</evidence>
<reference evidence="2 3" key="1">
    <citation type="submission" date="2019-05" db="EMBL/GenBank/DDBJ databases">
        <title>Another draft genome of Portunus trituberculatus and its Hox gene families provides insights of decapod evolution.</title>
        <authorList>
            <person name="Jeong J.-H."/>
            <person name="Song I."/>
            <person name="Kim S."/>
            <person name="Choi T."/>
            <person name="Kim D."/>
            <person name="Ryu S."/>
            <person name="Kim W."/>
        </authorList>
    </citation>
    <scope>NUCLEOTIDE SEQUENCE [LARGE SCALE GENOMIC DNA]</scope>
    <source>
        <tissue evidence="2">Muscle</tissue>
    </source>
</reference>
<feature type="region of interest" description="Disordered" evidence="1">
    <location>
        <begin position="1"/>
        <end position="39"/>
    </location>
</feature>
<keyword evidence="3" id="KW-1185">Reference proteome</keyword>
<sequence>MAKNKHSSPSLHTIRPSQHAAPRPPTHSSPSTPLSPLPSLIPYPPTCQFRIRRKEIPLHLIFTFGVSRLFPHAYSQVIRPLPAALPASLPPAVPHLTYCYLSNFDLSVI</sequence>
<proteinExistence type="predicted"/>
<comment type="caution">
    <text evidence="2">The sequence shown here is derived from an EMBL/GenBank/DDBJ whole genome shotgun (WGS) entry which is preliminary data.</text>
</comment>
<evidence type="ECO:0000256" key="1">
    <source>
        <dbReference type="SAM" id="MobiDB-lite"/>
    </source>
</evidence>
<organism evidence="2 3">
    <name type="scientific">Portunus trituberculatus</name>
    <name type="common">Swimming crab</name>
    <name type="synonym">Neptunus trituberculatus</name>
    <dbReference type="NCBI Taxonomy" id="210409"/>
    <lineage>
        <taxon>Eukaryota</taxon>
        <taxon>Metazoa</taxon>
        <taxon>Ecdysozoa</taxon>
        <taxon>Arthropoda</taxon>
        <taxon>Crustacea</taxon>
        <taxon>Multicrustacea</taxon>
        <taxon>Malacostraca</taxon>
        <taxon>Eumalacostraca</taxon>
        <taxon>Eucarida</taxon>
        <taxon>Decapoda</taxon>
        <taxon>Pleocyemata</taxon>
        <taxon>Brachyura</taxon>
        <taxon>Eubrachyura</taxon>
        <taxon>Portunoidea</taxon>
        <taxon>Portunidae</taxon>
        <taxon>Portuninae</taxon>
        <taxon>Portunus</taxon>
    </lineage>
</organism>
<dbReference type="Proteomes" id="UP000324222">
    <property type="component" value="Unassembled WGS sequence"/>
</dbReference>
<accession>A0A5B7HS82</accession>
<name>A0A5B7HS82_PORTR</name>
<evidence type="ECO:0000313" key="3">
    <source>
        <dbReference type="Proteomes" id="UP000324222"/>
    </source>
</evidence>
<dbReference type="EMBL" id="VSRR010040819">
    <property type="protein sequence ID" value="MPC75310.1"/>
    <property type="molecule type" value="Genomic_DNA"/>
</dbReference>
<dbReference type="AlphaFoldDB" id="A0A5B7HS82"/>
<feature type="compositionally biased region" description="Pro residues" evidence="1">
    <location>
        <begin position="22"/>
        <end position="39"/>
    </location>
</feature>